<evidence type="ECO:0000256" key="2">
    <source>
        <dbReference type="ARBA" id="ARBA00093774"/>
    </source>
</evidence>
<evidence type="ECO:0000313" key="5">
    <source>
        <dbReference type="EMBL" id="TWS19698.1"/>
    </source>
</evidence>
<keyword evidence="6" id="KW-1185">Reference proteome</keyword>
<dbReference type="Proteomes" id="UP000317291">
    <property type="component" value="Unassembled WGS sequence"/>
</dbReference>
<organism evidence="5 6">
    <name type="scientific">Tsukamurella asaccharolytica</name>
    <dbReference type="NCBI Taxonomy" id="2592067"/>
    <lineage>
        <taxon>Bacteria</taxon>
        <taxon>Bacillati</taxon>
        <taxon>Actinomycetota</taxon>
        <taxon>Actinomycetes</taxon>
        <taxon>Mycobacteriales</taxon>
        <taxon>Tsukamurellaceae</taxon>
        <taxon>Tsukamurella</taxon>
    </lineage>
</organism>
<gene>
    <name evidence="5" type="ORF">FK529_11085</name>
</gene>
<dbReference type="AlphaFoldDB" id="A0A5C5RA52"/>
<accession>A0A5C5RA52</accession>
<dbReference type="RefSeq" id="WP_146561016.1">
    <property type="nucleotide sequence ID" value="NZ_VIGW01000004.1"/>
</dbReference>
<dbReference type="Pfam" id="PF26580">
    <property type="entry name" value="Mtb12_C"/>
    <property type="match status" value="1"/>
</dbReference>
<dbReference type="InterPro" id="IPR058644">
    <property type="entry name" value="Mtb12-like_C"/>
</dbReference>
<evidence type="ECO:0000256" key="3">
    <source>
        <dbReference type="SAM" id="MobiDB-lite"/>
    </source>
</evidence>
<proteinExistence type="inferred from homology"/>
<dbReference type="EMBL" id="VIGW01000004">
    <property type="protein sequence ID" value="TWS19698.1"/>
    <property type="molecule type" value="Genomic_DNA"/>
</dbReference>
<protein>
    <recommendedName>
        <fullName evidence="4">Low molecular weight antigen MTB12-like C-terminal domain-containing protein</fullName>
    </recommendedName>
</protein>
<comment type="similarity">
    <text evidence="2">Belongs to the MTB12 family.</text>
</comment>
<evidence type="ECO:0000259" key="4">
    <source>
        <dbReference type="Pfam" id="PF26580"/>
    </source>
</evidence>
<feature type="compositionally biased region" description="Low complexity" evidence="3">
    <location>
        <begin position="34"/>
        <end position="54"/>
    </location>
</feature>
<comment type="caution">
    <text evidence="5">The sequence shown here is derived from an EMBL/GenBank/DDBJ whole genome shotgun (WGS) entry which is preliminary data.</text>
</comment>
<dbReference type="OrthoDB" id="4567960at2"/>
<evidence type="ECO:0000256" key="1">
    <source>
        <dbReference type="ARBA" id="ARBA00022729"/>
    </source>
</evidence>
<feature type="region of interest" description="Disordered" evidence="3">
    <location>
        <begin position="30"/>
        <end position="60"/>
    </location>
</feature>
<keyword evidence="1" id="KW-0732">Signal</keyword>
<feature type="domain" description="Low molecular weight antigen MTB12-like C-terminal" evidence="4">
    <location>
        <begin position="57"/>
        <end position="163"/>
    </location>
</feature>
<reference evidence="5 6" key="1">
    <citation type="submission" date="2019-06" db="EMBL/GenBank/DDBJ databases">
        <title>Tsukamurella conjunctivitidis sp. nov., Tsukamurella assacharolytica sp. nov. and Tsukamurella sputae sp. nov. isolated from patients with conjunctivitis, bacteraemia (lymphoma) and respiratory infection (sputum) in Hong Kong.</title>
        <authorList>
            <person name="Teng J.L.L."/>
            <person name="Lee H.H."/>
            <person name="Fong J.Y.H."/>
            <person name="Fok K.M.N."/>
            <person name="Lau S.K.P."/>
            <person name="Woo P.C.Y."/>
        </authorList>
    </citation>
    <scope>NUCLEOTIDE SEQUENCE [LARGE SCALE GENOMIC DNA]</scope>
    <source>
        <strain evidence="5 6">HKU71</strain>
    </source>
</reference>
<evidence type="ECO:0000313" key="6">
    <source>
        <dbReference type="Proteomes" id="UP000317291"/>
    </source>
</evidence>
<name>A0A5C5RA52_9ACTN</name>
<sequence length="171" mass="18293">MEVDFPMRGRVLVIPAVVLVGLACGACGGENTESWSSTPSATSSSVAEAPSSTPDRAPSTQQLEEMLNRAVDPKVPLAEKLQLVQGATPADRPLFDELVKLRSDNPQVSWQIGRPVLEQPGLAKAQFSVLMGGTNQLAYASLAFDGGRWKLQRSYACEMIVQVGRDSSSCD</sequence>